<comment type="caution">
    <text evidence="10">Lacks conserved residue(s) required for the propagation of feature annotation.</text>
</comment>
<dbReference type="InterPro" id="IPR000034">
    <property type="entry name" value="Laminin_IV"/>
</dbReference>
<evidence type="ECO:0000256" key="1">
    <source>
        <dbReference type="ARBA" id="ARBA00004302"/>
    </source>
</evidence>
<dbReference type="PANTHER" id="PTHR10574:SF428">
    <property type="entry name" value="LAMININ SUBUNIT ALPHA-1-LIKE PROTEIN"/>
    <property type="match status" value="1"/>
</dbReference>
<dbReference type="SMART" id="SM00181">
    <property type="entry name" value="EGF"/>
    <property type="match status" value="6"/>
</dbReference>
<evidence type="ECO:0000256" key="7">
    <source>
        <dbReference type="ARBA" id="ARBA00023157"/>
    </source>
</evidence>
<feature type="disulfide bond" evidence="10">
    <location>
        <begin position="829"/>
        <end position="841"/>
    </location>
</feature>
<dbReference type="FunFam" id="2.10.25.10:FF:000188">
    <property type="entry name" value="Laminin subunit gamma 2"/>
    <property type="match status" value="1"/>
</dbReference>
<feature type="disulfide bond" evidence="10">
    <location>
        <begin position="300"/>
        <end position="309"/>
    </location>
</feature>
<feature type="domain" description="Laminin IV type A" evidence="13">
    <location>
        <begin position="394"/>
        <end position="585"/>
    </location>
</feature>
<feature type="disulfide bond" evidence="10">
    <location>
        <begin position="831"/>
        <end position="848"/>
    </location>
</feature>
<feature type="disulfide bond" evidence="10">
    <location>
        <begin position="344"/>
        <end position="353"/>
    </location>
</feature>
<reference evidence="15 16" key="1">
    <citation type="journal article" date="2021" name="BMC Biol.">
        <title>Horizontally acquired antibacterial genes associated with adaptive radiation of ladybird beetles.</title>
        <authorList>
            <person name="Li H.S."/>
            <person name="Tang X.F."/>
            <person name="Huang Y.H."/>
            <person name="Xu Z.Y."/>
            <person name="Chen M.L."/>
            <person name="Du X.Y."/>
            <person name="Qiu B.Y."/>
            <person name="Chen P.T."/>
            <person name="Zhang W."/>
            <person name="Slipinski A."/>
            <person name="Escalona H.E."/>
            <person name="Waterhouse R.M."/>
            <person name="Zwick A."/>
            <person name="Pang H."/>
        </authorList>
    </citation>
    <scope>NUCLEOTIDE SEQUENCE [LARGE SCALE GENOMIC DNA]</scope>
    <source>
        <strain evidence="15">SYSU2018</strain>
    </source>
</reference>
<dbReference type="GO" id="GO:0048731">
    <property type="term" value="P:system development"/>
    <property type="evidence" value="ECO:0007669"/>
    <property type="project" value="UniProtKB-ARBA"/>
</dbReference>
<dbReference type="GO" id="GO:0048468">
    <property type="term" value="P:cell development"/>
    <property type="evidence" value="ECO:0007669"/>
    <property type="project" value="UniProtKB-ARBA"/>
</dbReference>
<dbReference type="FunFam" id="2.10.25.10:FF:000067">
    <property type="entry name" value="Laminin subunit gamma 1"/>
    <property type="match status" value="1"/>
</dbReference>
<dbReference type="PROSITE" id="PS01248">
    <property type="entry name" value="EGF_LAM_1"/>
    <property type="match status" value="3"/>
</dbReference>
<dbReference type="FunFam" id="2.10.25.10:FF:000580">
    <property type="entry name" value="Wing blister, isoform B"/>
    <property type="match status" value="1"/>
</dbReference>
<feature type="domain" description="Laminin EGF-like" evidence="12">
    <location>
        <begin position="325"/>
        <end position="373"/>
    </location>
</feature>
<dbReference type="SUPFAM" id="SSF57196">
    <property type="entry name" value="EGF/Laminin"/>
    <property type="match status" value="8"/>
</dbReference>
<keyword evidence="4" id="KW-0732">Signal</keyword>
<keyword evidence="9 10" id="KW-0424">Laminin EGF-like domain</keyword>
<feature type="disulfide bond" evidence="10">
    <location>
        <begin position="782"/>
        <end position="794"/>
    </location>
</feature>
<evidence type="ECO:0000259" key="12">
    <source>
        <dbReference type="PROSITE" id="PS50027"/>
    </source>
</evidence>
<evidence type="ECO:0008006" key="17">
    <source>
        <dbReference type="Google" id="ProtNLM"/>
    </source>
</evidence>
<dbReference type="GO" id="GO:0030054">
    <property type="term" value="C:cell junction"/>
    <property type="evidence" value="ECO:0007669"/>
    <property type="project" value="UniProtKB-ARBA"/>
</dbReference>
<feature type="domain" description="Laminin EGF-like" evidence="12">
    <location>
        <begin position="782"/>
        <end position="828"/>
    </location>
</feature>
<dbReference type="SMART" id="SM00180">
    <property type="entry name" value="EGF_Lam"/>
    <property type="match status" value="9"/>
</dbReference>
<evidence type="ECO:0000256" key="10">
    <source>
        <dbReference type="PROSITE-ProRule" id="PRU00460"/>
    </source>
</evidence>
<feature type="disulfide bond" evidence="10">
    <location>
        <begin position="850"/>
        <end position="859"/>
    </location>
</feature>
<dbReference type="EMBL" id="JABFTP020000144">
    <property type="protein sequence ID" value="KAL3283436.1"/>
    <property type="molecule type" value="Genomic_DNA"/>
</dbReference>
<feature type="domain" description="Laminin EGF-like" evidence="12">
    <location>
        <begin position="829"/>
        <end position="876"/>
    </location>
</feature>
<gene>
    <name evidence="15" type="ORF">HHI36_006581</name>
</gene>
<feature type="disulfide bond" evidence="10">
    <location>
        <begin position="784"/>
        <end position="801"/>
    </location>
</feature>
<evidence type="ECO:0000256" key="8">
    <source>
        <dbReference type="ARBA" id="ARBA00023180"/>
    </source>
</evidence>
<evidence type="ECO:0000256" key="3">
    <source>
        <dbReference type="ARBA" id="ARBA00022530"/>
    </source>
</evidence>
<keyword evidence="16" id="KW-1185">Reference proteome</keyword>
<keyword evidence="7 10" id="KW-1015">Disulfide bond</keyword>
<dbReference type="CDD" id="cd00055">
    <property type="entry name" value="EGF_Lam"/>
    <property type="match status" value="7"/>
</dbReference>
<feature type="disulfide bond" evidence="10">
    <location>
        <begin position="641"/>
        <end position="650"/>
    </location>
</feature>
<evidence type="ECO:0000256" key="4">
    <source>
        <dbReference type="ARBA" id="ARBA00022729"/>
    </source>
</evidence>
<evidence type="ECO:0000259" key="13">
    <source>
        <dbReference type="PROSITE" id="PS51115"/>
    </source>
</evidence>
<dbReference type="FunFam" id="2.10.25.10:FF:000069">
    <property type="entry name" value="Laminin subunit alpha 1"/>
    <property type="match status" value="1"/>
</dbReference>
<dbReference type="InterPro" id="IPR000742">
    <property type="entry name" value="EGF"/>
</dbReference>
<keyword evidence="8" id="KW-0325">Glycoprotein</keyword>
<evidence type="ECO:0000256" key="2">
    <source>
        <dbReference type="ARBA" id="ARBA00022525"/>
    </source>
</evidence>
<feature type="domain" description="Laminin EGF-like" evidence="12">
    <location>
        <begin position="277"/>
        <end position="324"/>
    </location>
</feature>
<sequence>VYQITYVIIKSANSPRPGTWILERSIDGIDYEPWQYFARTDKECIERFGLAATKGKPHYYTDSEVICTSFYSKLTPMENGEIHTSLIHGRPGANETSPELLEFTKARYVRIRLMGLRGTIEPLPEWFTEDLSKEKRLFYSIRDINIGGQCVCNGHAQNCRYNVASGHPECDCGHHTCGPHCDRCCPLFNQRQWGPGSSRDAHHCLPCNCHGHAKSCHYDQEVDRAGLSMDVNGNYQGGGVCDNCTSFTTGINCELCIPGFFRPPEVAHNSETPCVKCNCDGIGSSNQCIQYGEEAGKCVCLEGYNGPTCNQCAPGFRGYPQCERCPCDPKGIVEVGDCEGNCQCKENVEGEYCDRCKPGYFGLRGDYAEGCGECYCSGVTTLCESAILISRKINTSKDWFITDMKVSTLVKPTRDDHGLLSVGSYEIPDIEAYYWLAPEEYNGNKLETYSSIFTLKVHWVIMRGDTSGEPTVGPNIILVGRNGMKIAHGNDLFSTSSNTTFRVKMNEVGWYHISEDVKDISHRLRRTEYKGDPVSRRQFLSVLSDIEFILVRATFHTDQIEALFESAEMILGNNEESEYYSGVEKCSCPSGYSGLSCEACSFGYVRIMANTTDQRIQGFCGKCDCNGHSETCNADTGECYCQHNTIGDRCERCAPGFYGNPLRGNPYDCKPCACPLENEGNNFSPSCQLDYADENEDGKGGYVCTQCPKGYTGDHCDICDDGYFGNPLEIGNNCSPCDCAGGPCDRITGQCLSCKGNTEGFKCERCKAAHYGDPMASNCIPCLCDLVGSMSKECQKDTGQCQCRPNFVGRTCSKCEEGFGNVTGGCVPCSCNAIGSRSAICDPVTGLCECRPGVEGFRCDACQNLHYGFSEEGCERSTEIDARMSSWIKTVGRKILHRWLDRLSRETITNERSKNAVSYKPSQTRKSKLDV</sequence>
<dbReference type="PRINTS" id="PR00011">
    <property type="entry name" value="EGFLAMININ"/>
</dbReference>
<dbReference type="PROSITE" id="PS50027">
    <property type="entry name" value="EGF_LAM_2"/>
    <property type="match status" value="6"/>
</dbReference>
<keyword evidence="2" id="KW-0964">Secreted</keyword>
<organism evidence="15 16">
    <name type="scientific">Cryptolaemus montrouzieri</name>
    <dbReference type="NCBI Taxonomy" id="559131"/>
    <lineage>
        <taxon>Eukaryota</taxon>
        <taxon>Metazoa</taxon>
        <taxon>Ecdysozoa</taxon>
        <taxon>Arthropoda</taxon>
        <taxon>Hexapoda</taxon>
        <taxon>Insecta</taxon>
        <taxon>Pterygota</taxon>
        <taxon>Neoptera</taxon>
        <taxon>Endopterygota</taxon>
        <taxon>Coleoptera</taxon>
        <taxon>Polyphaga</taxon>
        <taxon>Cucujiformia</taxon>
        <taxon>Coccinelloidea</taxon>
        <taxon>Coccinellidae</taxon>
        <taxon>Scymninae</taxon>
        <taxon>Scymnini</taxon>
        <taxon>Cryptolaemus</taxon>
    </lineage>
</organism>
<dbReference type="PROSITE" id="PS51117">
    <property type="entry name" value="LAMININ_NTER"/>
    <property type="match status" value="1"/>
</dbReference>
<dbReference type="GO" id="GO:0007155">
    <property type="term" value="P:cell adhesion"/>
    <property type="evidence" value="ECO:0007669"/>
    <property type="project" value="UniProtKB-ARBA"/>
</dbReference>
<dbReference type="PANTHER" id="PTHR10574">
    <property type="entry name" value="NETRIN/LAMININ-RELATED"/>
    <property type="match status" value="1"/>
</dbReference>
<keyword evidence="3" id="KW-0272">Extracellular matrix</keyword>
<dbReference type="GO" id="GO:0005604">
    <property type="term" value="C:basement membrane"/>
    <property type="evidence" value="ECO:0007669"/>
    <property type="project" value="UniProtKB-SubCell"/>
</dbReference>
<dbReference type="InterPro" id="IPR008211">
    <property type="entry name" value="Laminin_N"/>
</dbReference>
<name>A0ABD2NYJ3_9CUCU</name>
<dbReference type="Pfam" id="PF00055">
    <property type="entry name" value="Laminin_N"/>
    <property type="match status" value="1"/>
</dbReference>
<evidence type="ECO:0000256" key="6">
    <source>
        <dbReference type="ARBA" id="ARBA00022869"/>
    </source>
</evidence>
<dbReference type="AlphaFoldDB" id="A0ABD2NYJ3"/>
<dbReference type="SMART" id="SM00281">
    <property type="entry name" value="LamB"/>
    <property type="match status" value="1"/>
</dbReference>
<dbReference type="Gene3D" id="2.170.300.10">
    <property type="entry name" value="Tie2 ligand-binding domain superfamily"/>
    <property type="match status" value="1"/>
</dbReference>
<dbReference type="Pfam" id="PF00052">
    <property type="entry name" value="Laminin_B"/>
    <property type="match status" value="1"/>
</dbReference>
<dbReference type="SMART" id="SM00136">
    <property type="entry name" value="LamNT"/>
    <property type="match status" value="1"/>
</dbReference>
<dbReference type="Gene3D" id="2.60.120.260">
    <property type="entry name" value="Galactose-binding domain-like"/>
    <property type="match status" value="1"/>
</dbReference>
<dbReference type="FunFam" id="2.10.25.10:FF:000011">
    <property type="entry name" value="Cadherin EGF LAG seven-pass G-type receptor"/>
    <property type="match status" value="1"/>
</dbReference>
<evidence type="ECO:0000256" key="11">
    <source>
        <dbReference type="SAM" id="MobiDB-lite"/>
    </source>
</evidence>
<evidence type="ECO:0000313" key="15">
    <source>
        <dbReference type="EMBL" id="KAL3283436.1"/>
    </source>
</evidence>
<feature type="domain" description="Laminin N-terminal" evidence="14">
    <location>
        <begin position="1"/>
        <end position="149"/>
    </location>
</feature>
<dbReference type="GO" id="GO:0048513">
    <property type="term" value="P:animal organ development"/>
    <property type="evidence" value="ECO:0007669"/>
    <property type="project" value="UniProtKB-ARBA"/>
</dbReference>
<feature type="domain" description="Laminin EGF-like" evidence="12">
    <location>
        <begin position="623"/>
        <end position="671"/>
    </location>
</feature>
<dbReference type="PROSITE" id="PS51115">
    <property type="entry name" value="LAMININ_IVA"/>
    <property type="match status" value="1"/>
</dbReference>
<feature type="domain" description="Laminin EGF-like" evidence="12">
    <location>
        <begin position="737"/>
        <end position="781"/>
    </location>
</feature>
<comment type="subcellular location">
    <subcellularLocation>
        <location evidence="1">Secreted</location>
        <location evidence="1">Extracellular space</location>
        <location evidence="1">Extracellular matrix</location>
        <location evidence="1">Basement membrane</location>
    </subcellularLocation>
</comment>
<dbReference type="Pfam" id="PF00053">
    <property type="entry name" value="EGF_laminin"/>
    <property type="match status" value="8"/>
</dbReference>
<dbReference type="Gene3D" id="2.10.25.10">
    <property type="entry name" value="Laminin"/>
    <property type="match status" value="7"/>
</dbReference>
<evidence type="ECO:0000313" key="16">
    <source>
        <dbReference type="Proteomes" id="UP001516400"/>
    </source>
</evidence>
<dbReference type="FunFam" id="2.10.25.10:FF:000090">
    <property type="entry name" value="laminin subunit alpha"/>
    <property type="match status" value="1"/>
</dbReference>
<accession>A0ABD2NYJ3</accession>
<feature type="region of interest" description="Disordered" evidence="11">
    <location>
        <begin position="912"/>
        <end position="931"/>
    </location>
</feature>
<dbReference type="Pfam" id="PF24973">
    <property type="entry name" value="EGF_LMN_ATRN"/>
    <property type="match status" value="1"/>
</dbReference>
<dbReference type="InterPro" id="IPR002049">
    <property type="entry name" value="LE_dom"/>
</dbReference>
<protein>
    <recommendedName>
        <fullName evidence="17">Laminin subunit alpha-1</fullName>
    </recommendedName>
</protein>
<feature type="disulfide bond" evidence="10">
    <location>
        <begin position="754"/>
        <end position="763"/>
    </location>
</feature>
<evidence type="ECO:0000256" key="5">
    <source>
        <dbReference type="ARBA" id="ARBA00022737"/>
    </source>
</evidence>
<dbReference type="Proteomes" id="UP001516400">
    <property type="component" value="Unassembled WGS sequence"/>
</dbReference>
<keyword evidence="5" id="KW-0677">Repeat</keyword>
<dbReference type="InterPro" id="IPR050440">
    <property type="entry name" value="Laminin/Netrin_ECM"/>
</dbReference>
<proteinExistence type="predicted"/>
<feature type="disulfide bond" evidence="10">
    <location>
        <begin position="803"/>
        <end position="812"/>
    </location>
</feature>
<keyword evidence="6" id="KW-0084">Basement membrane</keyword>
<feature type="non-terminal residue" evidence="15">
    <location>
        <position position="1"/>
    </location>
</feature>
<comment type="caution">
    <text evidence="15">The sequence shown here is derived from an EMBL/GenBank/DDBJ whole genome shotgun (WGS) entry which is preliminary data.</text>
</comment>
<dbReference type="InterPro" id="IPR056863">
    <property type="entry name" value="LMN_ATRN_NET-like_EGF"/>
</dbReference>
<dbReference type="GO" id="GO:0009888">
    <property type="term" value="P:tissue development"/>
    <property type="evidence" value="ECO:0007669"/>
    <property type="project" value="UniProtKB-ARBA"/>
</dbReference>
<evidence type="ECO:0000256" key="9">
    <source>
        <dbReference type="ARBA" id="ARBA00023292"/>
    </source>
</evidence>
<evidence type="ECO:0000259" key="14">
    <source>
        <dbReference type="PROSITE" id="PS51117"/>
    </source>
</evidence>